<evidence type="ECO:0000313" key="11">
    <source>
        <dbReference type="Proteomes" id="UP000808906"/>
    </source>
</evidence>
<keyword evidence="2" id="KW-0805">Transcription regulation</keyword>
<keyword evidence="4" id="KW-0804">Transcription</keyword>
<feature type="DNA-binding region" description="H-T-H motif" evidence="5">
    <location>
        <begin position="31"/>
        <end position="50"/>
    </location>
</feature>
<name>A0A9Q4ZDU3_RHOHA</name>
<protein>
    <submittedName>
        <fullName evidence="7">TetR family transcriptional regulator</fullName>
    </submittedName>
</protein>
<dbReference type="EMBL" id="WUXR01000006">
    <property type="protein sequence ID" value="MBM4566577.1"/>
    <property type="molecule type" value="Genomic_DNA"/>
</dbReference>
<proteinExistence type="predicted"/>
<dbReference type="GO" id="GO:0003677">
    <property type="term" value="F:DNA binding"/>
    <property type="evidence" value="ECO:0007669"/>
    <property type="project" value="UniProtKB-UniRule"/>
</dbReference>
<dbReference type="EMBL" id="WVDC01000004">
    <property type="protein sequence ID" value="NKW42038.1"/>
    <property type="molecule type" value="Genomic_DNA"/>
</dbReference>
<dbReference type="Pfam" id="PF00440">
    <property type="entry name" value="TetR_N"/>
    <property type="match status" value="1"/>
</dbReference>
<keyword evidence="3 5" id="KW-0238">DNA-binding</keyword>
<sequence>MPKVVDPQARRDALSRALWKVVQRDGIGAVSVRSVAAEANCSPSALRHYFPNSEDMLAEALSLARAQQRRRIDSMVVSATPHQHVKQLWREALPLTEESRLEAQVWLAVQVAIKTTRVAEVLDSIDAELDHLCEWTATVLAPASAPAVTGAEIRAFTDGLTMNAVLRPRTFSFDQVAILFDSYLARLQ</sequence>
<reference evidence="7" key="1">
    <citation type="submission" date="2019-11" db="EMBL/GenBank/DDBJ databases">
        <title>Spread of Macrolides and rifampicin resistant Rhodococcus equi in clinical isolates in the USA.</title>
        <authorList>
            <person name="Alvarez-Narvaez S."/>
            <person name="Huber L."/>
            <person name="Cohen N.D."/>
            <person name="Slovis N."/>
            <person name="Greiter M."/>
            <person name="Giguere S."/>
            <person name="Hart K."/>
        </authorList>
    </citation>
    <scope>NUCLEOTIDE SEQUENCE</scope>
    <source>
        <strain evidence="7">Lh_17</strain>
    </source>
</reference>
<evidence type="ECO:0000259" key="6">
    <source>
        <dbReference type="PROSITE" id="PS50977"/>
    </source>
</evidence>
<dbReference type="EMBL" id="WVBC01000030">
    <property type="protein sequence ID" value="NKT79406.1"/>
    <property type="molecule type" value="Genomic_DNA"/>
</dbReference>
<dbReference type="AlphaFoldDB" id="A0A9Q4ZDU3"/>
<dbReference type="RefSeq" id="WP_081206013.1">
    <property type="nucleotide sequence ID" value="NZ_CP095477.1"/>
</dbReference>
<dbReference type="SUPFAM" id="SSF46689">
    <property type="entry name" value="Homeodomain-like"/>
    <property type="match status" value="1"/>
</dbReference>
<gene>
    <name evidence="7" type="ORF">GS441_14330</name>
    <name evidence="8" type="ORF">GS505_24210</name>
    <name evidence="9" type="ORF">GS882_14965</name>
    <name evidence="10" type="ORF">GS947_10535</name>
</gene>
<evidence type="ECO:0000256" key="5">
    <source>
        <dbReference type="PROSITE-ProRule" id="PRU00335"/>
    </source>
</evidence>
<evidence type="ECO:0000256" key="3">
    <source>
        <dbReference type="ARBA" id="ARBA00023125"/>
    </source>
</evidence>
<evidence type="ECO:0000256" key="1">
    <source>
        <dbReference type="ARBA" id="ARBA00022491"/>
    </source>
</evidence>
<evidence type="ECO:0000313" key="7">
    <source>
        <dbReference type="EMBL" id="MBM4566577.1"/>
    </source>
</evidence>
<comment type="caution">
    <text evidence="7">The sequence shown here is derived from an EMBL/GenBank/DDBJ whole genome shotgun (WGS) entry which is preliminary data.</text>
</comment>
<dbReference type="InterPro" id="IPR039538">
    <property type="entry name" value="BetI_C"/>
</dbReference>
<dbReference type="InterPro" id="IPR001647">
    <property type="entry name" value="HTH_TetR"/>
</dbReference>
<dbReference type="Gene3D" id="1.10.357.10">
    <property type="entry name" value="Tetracycline Repressor, domain 2"/>
    <property type="match status" value="1"/>
</dbReference>
<evidence type="ECO:0000313" key="8">
    <source>
        <dbReference type="EMBL" id="NKS28710.1"/>
    </source>
</evidence>
<dbReference type="Proteomes" id="UP000808906">
    <property type="component" value="Unassembled WGS sequence"/>
</dbReference>
<dbReference type="Proteomes" id="UP000603463">
    <property type="component" value="Unassembled WGS sequence"/>
</dbReference>
<evidence type="ECO:0000256" key="2">
    <source>
        <dbReference type="ARBA" id="ARBA00023015"/>
    </source>
</evidence>
<evidence type="ECO:0000256" key="4">
    <source>
        <dbReference type="ARBA" id="ARBA00023163"/>
    </source>
</evidence>
<evidence type="ECO:0000313" key="10">
    <source>
        <dbReference type="EMBL" id="NKW42038.1"/>
    </source>
</evidence>
<organism evidence="7 11">
    <name type="scientific">Rhodococcus hoagii</name>
    <name type="common">Corynebacterium equii</name>
    <dbReference type="NCBI Taxonomy" id="43767"/>
    <lineage>
        <taxon>Bacteria</taxon>
        <taxon>Bacillati</taxon>
        <taxon>Actinomycetota</taxon>
        <taxon>Actinomycetes</taxon>
        <taxon>Mycobacteriales</taxon>
        <taxon>Nocardiaceae</taxon>
        <taxon>Prescottella</taxon>
    </lineage>
</organism>
<dbReference type="InterPro" id="IPR009057">
    <property type="entry name" value="Homeodomain-like_sf"/>
</dbReference>
<dbReference type="EMBL" id="WUYZ01000049">
    <property type="protein sequence ID" value="NKS28710.1"/>
    <property type="molecule type" value="Genomic_DNA"/>
</dbReference>
<dbReference type="PROSITE" id="PS50977">
    <property type="entry name" value="HTH_TETR_2"/>
    <property type="match status" value="1"/>
</dbReference>
<evidence type="ECO:0000313" key="9">
    <source>
        <dbReference type="EMBL" id="NKT79406.1"/>
    </source>
</evidence>
<keyword evidence="1" id="KW-0678">Repressor</keyword>
<reference evidence="8" key="2">
    <citation type="journal article" date="2020" name="Environ. Microbiol.">
        <title>The novel and transferable erm(51) gene confers Macrolides, Lincosamides, and Streptogramins B (MLSB) resistance to clonal Rhodococcus equi in the environment.</title>
        <authorList>
            <person name="Huber L."/>
            <person name="Giguere S."/>
            <person name="Slovis N.M."/>
            <person name="Alvarez-Narvaez S."/>
            <person name="Hart K.A."/>
            <person name="Greiter M."/>
            <person name="Morris E.R.A."/>
            <person name="Cohen N.D."/>
        </authorList>
    </citation>
    <scope>NUCLEOTIDE SEQUENCE</scope>
    <source>
        <strain evidence="9">Lh_116_1</strain>
        <strain evidence="8">Lh_141_1</strain>
        <strain evidence="10">Lh_16_1</strain>
    </source>
</reference>
<dbReference type="SUPFAM" id="SSF48498">
    <property type="entry name" value="Tetracyclin repressor-like, C-terminal domain"/>
    <property type="match status" value="1"/>
</dbReference>
<dbReference type="InterPro" id="IPR036271">
    <property type="entry name" value="Tet_transcr_reg_TetR-rel_C_sf"/>
</dbReference>
<dbReference type="Proteomes" id="UP000608063">
    <property type="component" value="Unassembled WGS sequence"/>
</dbReference>
<feature type="domain" description="HTH tetR-type" evidence="6">
    <location>
        <begin position="8"/>
        <end position="68"/>
    </location>
</feature>
<dbReference type="Proteomes" id="UP000605618">
    <property type="component" value="Unassembled WGS sequence"/>
</dbReference>
<dbReference type="Pfam" id="PF13977">
    <property type="entry name" value="TetR_C_6"/>
    <property type="match status" value="1"/>
</dbReference>
<accession>A0A9Q4ZDU3</accession>